<sequence>MTDTYASVTALSSAANFMFRPTGETIITFRTYVKPREYGALRLKVWHSNAVDSTWSDGTESKAGDEGGAWRIESCTIGDGGRQPDGSAQEGSLRIVTFEGAAFKQVLAGERFWSDPVDAYIPEGHFLVFTWAIAVSGPESGIPYNTETLLAAAYEAAGNIAAQETAEGFLPAGNRQVLPSMIAYERETDKRLVFLGDSITQGVRTEIDGYSFWSARIAEGLAPSIGVWNIGSGWARAYDLAPDGPWMAKAKQGDEVAICLGVNDIGTGNRSAGQLIGDLTSIIEQLEATNEDVSIILFTLPAFNFEGAHEEVWRTVNEWIRKQAPERVARVFDIAKILGQAPPYENKLKDEYMSPGNDPHPNGVAGADVAEAFLLWYNQQ</sequence>
<dbReference type="EMBL" id="JAUSSU010000003">
    <property type="protein sequence ID" value="MDQ0112028.1"/>
    <property type="molecule type" value="Genomic_DNA"/>
</dbReference>
<dbReference type="InterPro" id="IPR013830">
    <property type="entry name" value="SGNH_hydro"/>
</dbReference>
<dbReference type="PANTHER" id="PTHR43784">
    <property type="entry name" value="GDSL-LIKE LIPASE/ACYLHYDROLASE, PUTATIVE (AFU_ORTHOLOGUE AFUA_2G00820)-RELATED"/>
    <property type="match status" value="1"/>
</dbReference>
<dbReference type="PANTHER" id="PTHR43784:SF2">
    <property type="entry name" value="GDSL-LIKE LIPASE_ACYLHYDROLASE, PUTATIVE (AFU_ORTHOLOGUE AFUA_2G00820)-RELATED"/>
    <property type="match status" value="1"/>
</dbReference>
<evidence type="ECO:0000313" key="3">
    <source>
        <dbReference type="Proteomes" id="UP001229346"/>
    </source>
</evidence>
<dbReference type="SUPFAM" id="SSF52266">
    <property type="entry name" value="SGNH hydrolase"/>
    <property type="match status" value="1"/>
</dbReference>
<dbReference type="InterPro" id="IPR036514">
    <property type="entry name" value="SGNH_hydro_sf"/>
</dbReference>
<accession>A0ABT9TZ78</accession>
<proteinExistence type="predicted"/>
<protein>
    <submittedName>
        <fullName evidence="2">Lysophospholipase L1-like esterase</fullName>
    </submittedName>
</protein>
<dbReference type="Gene3D" id="3.40.50.1110">
    <property type="entry name" value="SGNH hydrolase"/>
    <property type="match status" value="1"/>
</dbReference>
<keyword evidence="3" id="KW-1185">Reference proteome</keyword>
<name>A0ABT9TZ78_PAEHA</name>
<dbReference type="CDD" id="cd00229">
    <property type="entry name" value="SGNH_hydrolase"/>
    <property type="match status" value="1"/>
</dbReference>
<feature type="domain" description="SGNH hydrolase-type esterase" evidence="1">
    <location>
        <begin position="194"/>
        <end position="362"/>
    </location>
</feature>
<comment type="caution">
    <text evidence="2">The sequence shown here is derived from an EMBL/GenBank/DDBJ whole genome shotgun (WGS) entry which is preliminary data.</text>
</comment>
<dbReference type="InterPro" id="IPR053140">
    <property type="entry name" value="GDSL_Rv0518-like"/>
</dbReference>
<dbReference type="Pfam" id="PF13472">
    <property type="entry name" value="Lipase_GDSL_2"/>
    <property type="match status" value="1"/>
</dbReference>
<dbReference type="RefSeq" id="WP_307202525.1">
    <property type="nucleotide sequence ID" value="NZ_JAUSSU010000003.1"/>
</dbReference>
<evidence type="ECO:0000259" key="1">
    <source>
        <dbReference type="Pfam" id="PF13472"/>
    </source>
</evidence>
<gene>
    <name evidence="2" type="ORF">J2T15_001463</name>
</gene>
<evidence type="ECO:0000313" key="2">
    <source>
        <dbReference type="EMBL" id="MDQ0112028.1"/>
    </source>
</evidence>
<organism evidence="2 3">
    <name type="scientific">Paenibacillus harenae</name>
    <dbReference type="NCBI Taxonomy" id="306543"/>
    <lineage>
        <taxon>Bacteria</taxon>
        <taxon>Bacillati</taxon>
        <taxon>Bacillota</taxon>
        <taxon>Bacilli</taxon>
        <taxon>Bacillales</taxon>
        <taxon>Paenibacillaceae</taxon>
        <taxon>Paenibacillus</taxon>
    </lineage>
</organism>
<reference evidence="2 3" key="1">
    <citation type="submission" date="2023-07" db="EMBL/GenBank/DDBJ databases">
        <title>Sorghum-associated microbial communities from plants grown in Nebraska, USA.</title>
        <authorList>
            <person name="Schachtman D."/>
        </authorList>
    </citation>
    <scope>NUCLEOTIDE SEQUENCE [LARGE SCALE GENOMIC DNA]</scope>
    <source>
        <strain evidence="2 3">CC482</strain>
    </source>
</reference>
<dbReference type="Proteomes" id="UP001229346">
    <property type="component" value="Unassembled WGS sequence"/>
</dbReference>